<feature type="region of interest" description="Disordered" evidence="1">
    <location>
        <begin position="140"/>
        <end position="170"/>
    </location>
</feature>
<dbReference type="PROSITE" id="PS51318">
    <property type="entry name" value="TAT"/>
    <property type="match status" value="1"/>
</dbReference>
<evidence type="ECO:0000259" key="4">
    <source>
        <dbReference type="Pfam" id="PF07987"/>
    </source>
</evidence>
<feature type="chain" id="PRO_5045301230" evidence="3">
    <location>
        <begin position="30"/>
        <end position="249"/>
    </location>
</feature>
<proteinExistence type="predicted"/>
<feature type="transmembrane region" description="Helical" evidence="2">
    <location>
        <begin position="221"/>
        <end position="241"/>
    </location>
</feature>
<dbReference type="InterPro" id="IPR012533">
    <property type="entry name" value="YcnI-copper_dom"/>
</dbReference>
<evidence type="ECO:0000313" key="5">
    <source>
        <dbReference type="EMBL" id="MFE1354091.1"/>
    </source>
</evidence>
<dbReference type="Proteomes" id="UP001599542">
    <property type="component" value="Unassembled WGS sequence"/>
</dbReference>
<keyword evidence="2" id="KW-0472">Membrane</keyword>
<keyword evidence="2" id="KW-1133">Transmembrane helix</keyword>
<keyword evidence="3" id="KW-0732">Signal</keyword>
<organism evidence="5 6">
    <name type="scientific">Kitasatospora phosalacinea</name>
    <dbReference type="NCBI Taxonomy" id="2065"/>
    <lineage>
        <taxon>Bacteria</taxon>
        <taxon>Bacillati</taxon>
        <taxon>Actinomycetota</taxon>
        <taxon>Actinomycetes</taxon>
        <taxon>Kitasatosporales</taxon>
        <taxon>Streptomycetaceae</taxon>
        <taxon>Kitasatospora</taxon>
    </lineage>
</organism>
<accession>A0ABW6GMX7</accession>
<dbReference type="Gene3D" id="2.60.40.2230">
    <property type="entry name" value="Uncharacterised protein YcnI-like PF07987, DUF1775"/>
    <property type="match status" value="1"/>
</dbReference>
<feature type="domain" description="YncI copper-binding" evidence="4">
    <location>
        <begin position="100"/>
        <end position="158"/>
    </location>
</feature>
<keyword evidence="2" id="KW-0812">Transmembrane</keyword>
<protein>
    <submittedName>
        <fullName evidence="5">DUF1775 domain-containing protein</fullName>
    </submittedName>
</protein>
<feature type="compositionally biased region" description="Low complexity" evidence="1">
    <location>
        <begin position="153"/>
        <end position="170"/>
    </location>
</feature>
<dbReference type="RefSeq" id="WP_380318938.1">
    <property type="nucleotide sequence ID" value="NZ_JBHYPW010000007.1"/>
</dbReference>
<dbReference type="InterPro" id="IPR006311">
    <property type="entry name" value="TAT_signal"/>
</dbReference>
<keyword evidence="6" id="KW-1185">Reference proteome</keyword>
<dbReference type="Pfam" id="PF07987">
    <property type="entry name" value="DUF1775"/>
    <property type="match status" value="1"/>
</dbReference>
<name>A0ABW6GMX7_9ACTN</name>
<evidence type="ECO:0000313" key="6">
    <source>
        <dbReference type="Proteomes" id="UP001599542"/>
    </source>
</evidence>
<dbReference type="EMBL" id="JBHYPX010000037">
    <property type="protein sequence ID" value="MFE1354091.1"/>
    <property type="molecule type" value="Genomic_DNA"/>
</dbReference>
<evidence type="ECO:0000256" key="3">
    <source>
        <dbReference type="SAM" id="SignalP"/>
    </source>
</evidence>
<sequence>MQRSRASRRSLVPAALALGLVLGAAGAAAAHVEVDSPTAQALAVDARVAFSAEGESSTAGIADVKVVLPGGLAPTDVTLVAAPDGWALTPTADGYAVAGPALAPGAAAEWTVQLRQLPDTDSLVFKTLVDYSDGHTDRWIELPQNGSKPEHPAPTLALRPAAPGATPLPAASASASASAAAPTSAPASAPASASASASPSAVPSVAAAAPKDDADGTGTTAVVLGSIAGVAVLGTLIALVLRRRKSPSA</sequence>
<evidence type="ECO:0000256" key="1">
    <source>
        <dbReference type="SAM" id="MobiDB-lite"/>
    </source>
</evidence>
<feature type="signal peptide" evidence="3">
    <location>
        <begin position="1"/>
        <end position="29"/>
    </location>
</feature>
<evidence type="ECO:0000256" key="2">
    <source>
        <dbReference type="SAM" id="Phobius"/>
    </source>
</evidence>
<reference evidence="5 6" key="1">
    <citation type="submission" date="2024-09" db="EMBL/GenBank/DDBJ databases">
        <title>The Natural Products Discovery Center: Release of the First 8490 Sequenced Strains for Exploring Actinobacteria Biosynthetic Diversity.</title>
        <authorList>
            <person name="Kalkreuter E."/>
            <person name="Kautsar S.A."/>
            <person name="Yang D."/>
            <person name="Bader C.D."/>
            <person name="Teijaro C.N."/>
            <person name="Fluegel L."/>
            <person name="Davis C.M."/>
            <person name="Simpson J.R."/>
            <person name="Lauterbach L."/>
            <person name="Steele A.D."/>
            <person name="Gui C."/>
            <person name="Meng S."/>
            <person name="Li G."/>
            <person name="Viehrig K."/>
            <person name="Ye F."/>
            <person name="Su P."/>
            <person name="Kiefer A.F."/>
            <person name="Nichols A."/>
            <person name="Cepeda A.J."/>
            <person name="Yan W."/>
            <person name="Fan B."/>
            <person name="Jiang Y."/>
            <person name="Adhikari A."/>
            <person name="Zheng C.-J."/>
            <person name="Schuster L."/>
            <person name="Cowan T.M."/>
            <person name="Smanski M.J."/>
            <person name="Chevrette M.G."/>
            <person name="De Carvalho L.P.S."/>
            <person name="Shen B."/>
        </authorList>
    </citation>
    <scope>NUCLEOTIDE SEQUENCE [LARGE SCALE GENOMIC DNA]</scope>
    <source>
        <strain evidence="5 6">NPDC058753</strain>
    </source>
</reference>
<comment type="caution">
    <text evidence="5">The sequence shown here is derived from an EMBL/GenBank/DDBJ whole genome shotgun (WGS) entry which is preliminary data.</text>
</comment>
<gene>
    <name evidence="5" type="ORF">ACFW6T_19100</name>
</gene>
<dbReference type="InterPro" id="IPR038507">
    <property type="entry name" value="YcnI-like_sf"/>
</dbReference>